<evidence type="ECO:0000313" key="2">
    <source>
        <dbReference type="Proteomes" id="UP000010809"/>
    </source>
</evidence>
<organism evidence="1 2">
    <name type="scientific">Thioalkalivibrio nitratireducens (strain DSM 14787 / UNIQEM 213 / ALEN2)</name>
    <dbReference type="NCBI Taxonomy" id="1255043"/>
    <lineage>
        <taxon>Bacteria</taxon>
        <taxon>Pseudomonadati</taxon>
        <taxon>Pseudomonadota</taxon>
        <taxon>Gammaproteobacteria</taxon>
        <taxon>Chromatiales</taxon>
        <taxon>Ectothiorhodospiraceae</taxon>
        <taxon>Thioalkalivibrio</taxon>
    </lineage>
</organism>
<accession>L0E1F7</accession>
<protein>
    <submittedName>
        <fullName evidence="1">Uncharacterized protein</fullName>
    </submittedName>
</protein>
<proteinExistence type="predicted"/>
<dbReference type="HOGENOM" id="CLU_2482327_0_0_6"/>
<reference evidence="1" key="1">
    <citation type="submission" date="2015-12" db="EMBL/GenBank/DDBJ databases">
        <authorList>
            <person name="Tikhonova T.V."/>
            <person name="Pavlov A.R."/>
            <person name="Beletsky A.V."/>
            <person name="Mardanov A.V."/>
            <person name="Sorokin D.Y."/>
            <person name="Ravin N.V."/>
            <person name="Popov V.O."/>
        </authorList>
    </citation>
    <scope>NUCLEOTIDE SEQUENCE</scope>
    <source>
        <strain evidence="1">DSM 14787</strain>
    </source>
</reference>
<dbReference type="AlphaFoldDB" id="L0E1F7"/>
<dbReference type="STRING" id="1255043.TVNIR_3404"/>
<dbReference type="Proteomes" id="UP000010809">
    <property type="component" value="Chromosome"/>
</dbReference>
<keyword evidence="2" id="KW-1185">Reference proteome</keyword>
<dbReference type="PATRIC" id="fig|1255043.3.peg.3434"/>
<name>L0E1F7_THIND</name>
<dbReference type="KEGG" id="tni:TVNIR_3404"/>
<dbReference type="eggNOG" id="ENOG5034497">
    <property type="taxonomic scope" value="Bacteria"/>
</dbReference>
<gene>
    <name evidence="1" type="ordered locus">TVNIR_3404</name>
</gene>
<evidence type="ECO:0000313" key="1">
    <source>
        <dbReference type="EMBL" id="AGA35040.1"/>
    </source>
</evidence>
<dbReference type="EMBL" id="CP003989">
    <property type="protein sequence ID" value="AGA35040.1"/>
    <property type="molecule type" value="Genomic_DNA"/>
</dbReference>
<sequence length="89" mass="9927">MHMTELALLDQEHPLPEGRGNDRIVQWHVFRARGQAETFAHGVRLAPGQRLVGGFTRDSLGRLYWVGVQVDDLDAWGNRSAVNKHGASP</sequence>